<dbReference type="Proteomes" id="UP001348265">
    <property type="component" value="Unassembled WGS sequence"/>
</dbReference>
<proteinExistence type="predicted"/>
<name>A0ABU7WSI0_9ACTN</name>
<evidence type="ECO:0000313" key="3">
    <source>
        <dbReference type="Proteomes" id="UP001348265"/>
    </source>
</evidence>
<dbReference type="SUPFAM" id="SSF50800">
    <property type="entry name" value="PK beta-barrel domain-like"/>
    <property type="match status" value="1"/>
</dbReference>
<dbReference type="InterPro" id="IPR005303">
    <property type="entry name" value="MOCOS_middle"/>
</dbReference>
<dbReference type="PROSITE" id="PS51340">
    <property type="entry name" value="MOSC"/>
    <property type="match status" value="1"/>
</dbReference>
<evidence type="ECO:0000313" key="2">
    <source>
        <dbReference type="EMBL" id="MEF3114465.1"/>
    </source>
</evidence>
<organism evidence="2 3">
    <name type="scientific">Streptomyces chrestomyceticus</name>
    <dbReference type="NCBI Taxonomy" id="68185"/>
    <lineage>
        <taxon>Bacteria</taxon>
        <taxon>Bacillati</taxon>
        <taxon>Actinomycetota</taxon>
        <taxon>Actinomycetes</taxon>
        <taxon>Kitasatosporales</taxon>
        <taxon>Streptomycetaceae</taxon>
        <taxon>Streptomyces</taxon>
    </lineage>
</organism>
<dbReference type="Pfam" id="PF03473">
    <property type="entry name" value="MOSC"/>
    <property type="match status" value="1"/>
</dbReference>
<dbReference type="InterPro" id="IPR005302">
    <property type="entry name" value="MoCF_Sase_C"/>
</dbReference>
<sequence length="279" mass="30445">MGTMVGTVTTLWRYPVKSLLGEEVPDISADARGLAGDRALALVHQTSGQVASAKNPRLWRDLLKLRAEIIDGAVRITLPSGRTVRSTDPHVHRTLTAHLGQPVILADTPPQKATLERSRPEEVLAAGAAAEVAHETLEIASQAPPGTFFDFAPLHLITRATLDRITELGPRATTVEAERYRPNVVIRTEAAGFVENDWPGRDLRIGDELTLRVVARTPRCAVPTLEHGRLPRDSDALRVPARHNRVVPMEEMGPQPCAGVYAQVVRPGRIRQGDAVRLV</sequence>
<accession>A0ABU7WSI0</accession>
<protein>
    <submittedName>
        <fullName evidence="2">MOSC domain-containing protein</fullName>
    </submittedName>
</protein>
<comment type="caution">
    <text evidence="2">The sequence shown here is derived from an EMBL/GenBank/DDBJ whole genome shotgun (WGS) entry which is preliminary data.</text>
</comment>
<keyword evidence="3" id="KW-1185">Reference proteome</keyword>
<dbReference type="RefSeq" id="WP_331786898.1">
    <property type="nucleotide sequence ID" value="NZ_JAVFKM010000006.1"/>
</dbReference>
<gene>
    <name evidence="2" type="ORF">RB636_14925</name>
</gene>
<dbReference type="EMBL" id="JAVFKM010000006">
    <property type="protein sequence ID" value="MEF3114465.1"/>
    <property type="molecule type" value="Genomic_DNA"/>
</dbReference>
<dbReference type="Pfam" id="PF03476">
    <property type="entry name" value="MOSC_N"/>
    <property type="match status" value="1"/>
</dbReference>
<evidence type="ECO:0000259" key="1">
    <source>
        <dbReference type="PROSITE" id="PS51340"/>
    </source>
</evidence>
<reference evidence="2 3" key="1">
    <citation type="submission" date="2023-08" db="EMBL/GenBank/DDBJ databases">
        <authorList>
            <person name="Sharma P."/>
            <person name="Verma V."/>
            <person name="Mohan M.K."/>
            <person name="Dubey A.K."/>
        </authorList>
    </citation>
    <scope>NUCLEOTIDE SEQUENCE [LARGE SCALE GENOMIC DNA]</scope>
    <source>
        <strain evidence="2 3">ADP4</strain>
    </source>
</reference>
<feature type="domain" description="MOSC" evidence="1">
    <location>
        <begin position="124"/>
        <end position="279"/>
    </location>
</feature>
<dbReference type="InterPro" id="IPR011037">
    <property type="entry name" value="Pyrv_Knase-like_insert_dom_sf"/>
</dbReference>
<dbReference type="Gene3D" id="2.40.33.20">
    <property type="entry name" value="PK beta-barrel domain-like"/>
    <property type="match status" value="1"/>
</dbReference>